<feature type="compositionally biased region" description="Gly residues" evidence="11">
    <location>
        <begin position="1200"/>
        <end position="1210"/>
    </location>
</feature>
<dbReference type="PROSITE" id="PS50082">
    <property type="entry name" value="WD_REPEATS_2"/>
    <property type="match status" value="1"/>
</dbReference>
<dbReference type="PROSITE" id="PS50235">
    <property type="entry name" value="USP_3"/>
    <property type="match status" value="1"/>
</dbReference>
<dbReference type="SMART" id="SM00479">
    <property type="entry name" value="EXOIII"/>
    <property type="match status" value="1"/>
</dbReference>
<dbReference type="SMART" id="SM00320">
    <property type="entry name" value="WD40"/>
    <property type="match status" value="2"/>
</dbReference>
<keyword evidence="3 10" id="KW-0853">WD repeat</keyword>
<evidence type="ECO:0000313" key="15">
    <source>
        <dbReference type="Proteomes" id="UP000092730"/>
    </source>
</evidence>
<dbReference type="InterPro" id="IPR048841">
    <property type="entry name" value="PAN2_N"/>
</dbReference>
<feature type="compositionally biased region" description="Basic and acidic residues" evidence="11">
    <location>
        <begin position="470"/>
        <end position="487"/>
    </location>
</feature>
<evidence type="ECO:0000256" key="4">
    <source>
        <dbReference type="ARBA" id="ARBA00022664"/>
    </source>
</evidence>
<name>A0A1B9G654_9TREE</name>
<dbReference type="SUPFAM" id="SSF54001">
    <property type="entry name" value="Cysteine proteinases"/>
    <property type="match status" value="1"/>
</dbReference>
<feature type="region of interest" description="Disordered" evidence="11">
    <location>
        <begin position="1143"/>
        <end position="1219"/>
    </location>
</feature>
<dbReference type="RefSeq" id="XP_019047585.1">
    <property type="nucleotide sequence ID" value="XM_019190837.1"/>
</dbReference>
<dbReference type="InterPro" id="IPR028889">
    <property type="entry name" value="USP"/>
</dbReference>
<dbReference type="Gene3D" id="2.130.10.10">
    <property type="entry name" value="YVTN repeat-like/Quinoprotein amine dehydrogenase"/>
    <property type="match status" value="1"/>
</dbReference>
<keyword evidence="4 9" id="KW-0507">mRNA processing</keyword>
<reference evidence="14" key="2">
    <citation type="submission" date="2013-07" db="EMBL/GenBank/DDBJ databases">
        <authorList>
            <consortium name="The Broad Institute Genome Sequencing Platform"/>
            <person name="Cuomo C."/>
            <person name="Litvintseva A."/>
            <person name="Chen Y."/>
            <person name="Heitman J."/>
            <person name="Sun S."/>
            <person name="Springer D."/>
            <person name="Dromer F."/>
            <person name="Young S.K."/>
            <person name="Zeng Q."/>
            <person name="Gargeya S."/>
            <person name="Fitzgerald M."/>
            <person name="Abouelleil A."/>
            <person name="Alvarado L."/>
            <person name="Berlin A.M."/>
            <person name="Chapman S.B."/>
            <person name="Dewar J."/>
            <person name="Goldberg J."/>
            <person name="Griggs A."/>
            <person name="Gujja S."/>
            <person name="Hansen M."/>
            <person name="Howarth C."/>
            <person name="Imamovic A."/>
            <person name="Larimer J."/>
            <person name="McCowan C."/>
            <person name="Murphy C."/>
            <person name="Pearson M."/>
            <person name="Priest M."/>
            <person name="Roberts A."/>
            <person name="Saif S."/>
            <person name="Shea T."/>
            <person name="Sykes S."/>
            <person name="Wortman J."/>
            <person name="Nusbaum C."/>
            <person name="Birren B."/>
        </authorList>
    </citation>
    <scope>NUCLEOTIDE SEQUENCE</scope>
    <source>
        <strain evidence="14">CBS 10118</strain>
    </source>
</reference>
<evidence type="ECO:0000256" key="11">
    <source>
        <dbReference type="SAM" id="MobiDB-lite"/>
    </source>
</evidence>
<dbReference type="Pfam" id="PF20770">
    <property type="entry name" value="PAN2_N"/>
    <property type="match status" value="1"/>
</dbReference>
<keyword evidence="7 9" id="KW-0378">Hydrolase</keyword>
<feature type="compositionally biased region" description="Pro residues" evidence="11">
    <location>
        <begin position="1153"/>
        <end position="1165"/>
    </location>
</feature>
<evidence type="ECO:0000256" key="8">
    <source>
        <dbReference type="ARBA" id="ARBA00022839"/>
    </source>
</evidence>
<dbReference type="EMBL" id="CP144541">
    <property type="protein sequence ID" value="WVW78865.1"/>
    <property type="molecule type" value="Genomic_DNA"/>
</dbReference>
<comment type="domain">
    <text evidence="9">Contains a pseudo-UCH domain. This ubiquitin C-terminal hydrolase (UCH)-like or ubiquitin specific protease (USP)-like domain is predicted to be catalytically inactive because it lacks the active site catalytic triad characteristic of thiol proteases, with residues at the equivalent structural positions that are incompatible with catalysis, and it cannot bind ubiquitin. It functions as a structural scaffold for intra- and intermolecular interactions in the complex.</text>
</comment>
<keyword evidence="5 9" id="KW-0540">Nuclease</keyword>
<feature type="domain" description="USP" evidence="12">
    <location>
        <begin position="552"/>
        <end position="892"/>
    </location>
</feature>
<dbReference type="HAMAP" id="MF_03182">
    <property type="entry name" value="PAN2"/>
    <property type="match status" value="1"/>
</dbReference>
<comment type="caution">
    <text evidence="9">Lacks conserved residue(s) required for the propagation of feature annotation.</text>
</comment>
<feature type="repeat" description="WD" evidence="10">
    <location>
        <begin position="304"/>
        <end position="328"/>
    </location>
</feature>
<evidence type="ECO:0000256" key="5">
    <source>
        <dbReference type="ARBA" id="ARBA00022722"/>
    </source>
</evidence>
<comment type="subcellular location">
    <subcellularLocation>
        <location evidence="1 9">Cytoplasm</location>
    </subcellularLocation>
</comment>
<keyword evidence="2 9" id="KW-0963">Cytoplasm</keyword>
<dbReference type="InterPro" id="IPR015943">
    <property type="entry name" value="WD40/YVTN_repeat-like_dom_sf"/>
</dbReference>
<organism evidence="13">
    <name type="scientific">Kwoniella bestiolae CBS 10118</name>
    <dbReference type="NCBI Taxonomy" id="1296100"/>
    <lineage>
        <taxon>Eukaryota</taxon>
        <taxon>Fungi</taxon>
        <taxon>Dikarya</taxon>
        <taxon>Basidiomycota</taxon>
        <taxon>Agaricomycotina</taxon>
        <taxon>Tremellomycetes</taxon>
        <taxon>Tremellales</taxon>
        <taxon>Cryptococcaceae</taxon>
        <taxon>Kwoniella</taxon>
    </lineage>
</organism>
<evidence type="ECO:0000256" key="10">
    <source>
        <dbReference type="PROSITE-ProRule" id="PRU00221"/>
    </source>
</evidence>
<dbReference type="GO" id="GO:0031251">
    <property type="term" value="C:PAN complex"/>
    <property type="evidence" value="ECO:0007669"/>
    <property type="project" value="UniProtKB-UniRule"/>
</dbReference>
<dbReference type="PANTHER" id="PTHR15728:SF0">
    <property type="entry name" value="PAN2-PAN3 DEADENYLATION COMPLEX CATALYTIC SUBUNIT PAN2"/>
    <property type="match status" value="1"/>
</dbReference>
<dbReference type="InterPro" id="IPR011047">
    <property type="entry name" value="Quinoprotein_ADH-like_sf"/>
</dbReference>
<reference evidence="13" key="1">
    <citation type="submission" date="2013-07" db="EMBL/GenBank/DDBJ databases">
        <title>The Genome Sequence of Cryptococcus bestiolae CBS10118.</title>
        <authorList>
            <consortium name="The Broad Institute Genome Sequencing Platform"/>
            <person name="Cuomo C."/>
            <person name="Litvintseva A."/>
            <person name="Chen Y."/>
            <person name="Heitman J."/>
            <person name="Sun S."/>
            <person name="Springer D."/>
            <person name="Dromer F."/>
            <person name="Young S.K."/>
            <person name="Zeng Q."/>
            <person name="Gargeya S."/>
            <person name="Fitzgerald M."/>
            <person name="Abouelleil A."/>
            <person name="Alvarado L."/>
            <person name="Berlin A.M."/>
            <person name="Chapman S.B."/>
            <person name="Dewar J."/>
            <person name="Goldberg J."/>
            <person name="Griggs A."/>
            <person name="Gujja S."/>
            <person name="Hansen M."/>
            <person name="Howarth C."/>
            <person name="Imamovic A."/>
            <person name="Larimer J."/>
            <person name="McCowan C."/>
            <person name="Murphy C."/>
            <person name="Pearson M."/>
            <person name="Priest M."/>
            <person name="Roberts A."/>
            <person name="Saif S."/>
            <person name="Shea T."/>
            <person name="Sykes S."/>
            <person name="Wortman J."/>
            <person name="Nusbaum C."/>
            <person name="Birren B."/>
        </authorList>
    </citation>
    <scope>NUCLEOTIDE SEQUENCE [LARGE SCALE GENOMIC DNA]</scope>
    <source>
        <strain evidence="13">CBS 10118</strain>
    </source>
</reference>
<feature type="binding site" evidence="9">
    <location>
        <position position="947"/>
    </location>
    <ligand>
        <name>a divalent metal cation</name>
        <dbReference type="ChEBI" id="CHEBI:60240"/>
        <note>catalytic</note>
    </ligand>
</feature>
<feature type="compositionally biased region" description="Low complexity" evidence="11">
    <location>
        <begin position="1181"/>
        <end position="1199"/>
    </location>
</feature>
<evidence type="ECO:0000313" key="13">
    <source>
        <dbReference type="EMBL" id="OCF26515.1"/>
    </source>
</evidence>
<dbReference type="STRING" id="1296100.A0A1B9G654"/>
<comment type="cofactor">
    <cofactor evidence="9">
        <name>a divalent metal cation</name>
        <dbReference type="ChEBI" id="CHEBI:60240"/>
    </cofactor>
    <text evidence="9">Binds 2 metal cations per subunit in the catalytic exonuclease domain.</text>
</comment>
<comment type="activity regulation">
    <text evidence="9">Positively regulated by the regulatory subunit PAN3.</text>
</comment>
<dbReference type="SUPFAM" id="SSF53098">
    <property type="entry name" value="Ribonuclease H-like"/>
    <property type="match status" value="1"/>
</dbReference>
<reference evidence="13" key="3">
    <citation type="submission" date="2014-01" db="EMBL/GenBank/DDBJ databases">
        <title>Evolution of pathogenesis and genome organization in the Tremellales.</title>
        <authorList>
            <person name="Cuomo C."/>
            <person name="Litvintseva A."/>
            <person name="Heitman J."/>
            <person name="Chen Y."/>
            <person name="Sun S."/>
            <person name="Springer D."/>
            <person name="Dromer F."/>
            <person name="Young S."/>
            <person name="Zeng Q."/>
            <person name="Chapman S."/>
            <person name="Gujja S."/>
            <person name="Saif S."/>
            <person name="Birren B."/>
        </authorList>
    </citation>
    <scope>NUCLEOTIDE SEQUENCE</scope>
    <source>
        <strain evidence="13">CBS 10118</strain>
    </source>
</reference>
<comment type="domain">
    <text evidence="9">The linker, or PAN3 interaction domain (PID), between the WD40 repeats and the pseudo-UCH domain mediates interaction with PAN3.</text>
</comment>
<dbReference type="GO" id="GO:0000932">
    <property type="term" value="C:P-body"/>
    <property type="evidence" value="ECO:0007669"/>
    <property type="project" value="TreeGrafter"/>
</dbReference>
<evidence type="ECO:0000256" key="7">
    <source>
        <dbReference type="ARBA" id="ARBA00022801"/>
    </source>
</evidence>
<sequence length="1219" mass="134811">MTYNPLHLLTLPPTSIDPKPISTSLTIDSFSDTLWLGTSSGSITALCTPLTLTRNVQFPAHGSKLSSHPLGGYLNLPGGINMSVRELRVTDRDVWSLTEGGVCGRKRGGVVKWSVDDPSRSLRSMTPNPINSHEVIAGGTGPLIIANTSRGGDIVRKVDIPNSPIVKLSPSLSSRSVLSASLSGQINLLDPRLGFRSVNTVVAVQAHTGGLNGADVQGNLVCTWGWTHMQGHPLPDPLVKIYDIRTLRPLPPISFPAGPAFALLHPTDPSKLVISSQQGMLQSVDMSSGAAGSMFQQLDVNSYVTSMALSPRGDYLAFGDADGNLHLWTDHDTGEGAQLDENGQMILPTFNGYDGIKPEWPDQAEALPPIVWEDTTPLSLIGMPYYSESLLSNFPPDLYATDASPFFNPPTPIPTSVLNTMKMVDFVGYATTPKELKGKRYVIPSRPGASGVHKNKNGNDRTGGALSGRRNSEPRFRSEKEKLEKKNKSSKRSKKNVDQDGMEVDDGDEQVEDDNVQEQGEIPKYYRKVEIKYSKFGIEDFDFEYYNRTAYSGLETDILNSYTNSLLQAIHYIQPIRAVATAHICVDCKKEHCLLCEAGFLFRMLEDAKGRNCQASNFSRAFSATPQASALGLMDDNEKSTAPYGSLIQNFNRWLLSTFSTESIFEGETFDLRIKDIQDLSLQSSSSTPSAIDQVLGVEIKTTNTCRSCGFVSERDTTLHAVDLIYPKKTTTQPKFNDVLKSSIFRESTTKAVCSNCKSFAPLDSKRTLNSDRNQLPPVLSVNAMMTSSDLFEVWKTDNGKSKERFLEPTVQFEMDGDGGGRIEYEVKSLVVQIQEDEGTPAHLVSFVKMSNDSTSNWIMFNDFLVRSISEKEVFNFPDQWKVPSVIILQRVDSSDLLDLSGLPREVDKSVLFKDVSIAWNRRNALIKHKVLDEIELPKPGTLIAIDAEFVALQQEEMEFRSDGTKNILRPSHMSLARVSVLRGEGEKEGIPFIDDYIHTSEAVVDYLTEFSGIKAGDLDPNNSPHTLVPLKVAYKKLRLLVDLGCIFIGHGLSKDFRTINIFIPPSQVMDTVNIFTIPGRHRKLSLKFLAWFLLKKDIQTHTHDSIEDSKFALLLYKLWREYEDRGDEDGFEGLMNDVFTEGFKTNFKPPTDRPPSPNAFPPLRAPQITGKQPKSRKGSNKNNNNNNNQSNWNSESGGSTSGSAGGGGRGRGKSSRQW</sequence>
<comment type="subunit">
    <text evidence="9">Forms a heterotrimer with an asymmetric homodimer of the regulatory subunit PAN3 to form the poly(A)-nuclease (PAN) deadenylation complex.</text>
</comment>
<evidence type="ECO:0000256" key="1">
    <source>
        <dbReference type="ARBA" id="ARBA00004496"/>
    </source>
</evidence>
<feature type="binding site" evidence="9">
    <location>
        <position position="949"/>
    </location>
    <ligand>
        <name>a divalent metal cation</name>
        <dbReference type="ChEBI" id="CHEBI:60240"/>
        <note>catalytic</note>
    </ligand>
</feature>
<evidence type="ECO:0000256" key="2">
    <source>
        <dbReference type="ARBA" id="ARBA00022490"/>
    </source>
</evidence>
<dbReference type="InterPro" id="IPR030843">
    <property type="entry name" value="PAN2"/>
</dbReference>
<dbReference type="FunFam" id="3.30.420.10:FF:000028">
    <property type="entry name" value="PAN2-PAN3 deadenylation complex catalytic subunit PAN2"/>
    <property type="match status" value="1"/>
</dbReference>
<comment type="function">
    <text evidence="9">Catalytic subunit of the poly(A)-nuclease (PAN) deadenylation complex, one of two cytoplasmic mRNA deadenylases involved in mRNA turnover. PAN specifically shortens poly(A) tails of RNA and the activity is stimulated by poly(A)-binding protein PAB1. PAN deadenylation is followed by rapid degradation of the shortened mRNA tails by the CCR4-NOT complex. Deadenylated mRNAs are then degraded by two alternative mechanisms, namely exosome-mediated 3'-5' exonucleolytic degradation, or deadenlyation-dependent mRNA decaping and subsequent 5'-3' exonucleolytic degradation by XRN1. May also be involved in post-transcriptional maturation of mRNA poly(A) tails.</text>
</comment>
<dbReference type="InterPro" id="IPR050785">
    <property type="entry name" value="PAN2-PAN3_catalytic_subunit"/>
</dbReference>
<dbReference type="SUPFAM" id="SSF50998">
    <property type="entry name" value="Quinoprotein alcohol dehydrogenase-like"/>
    <property type="match status" value="1"/>
</dbReference>
<dbReference type="GO" id="GO:0004535">
    <property type="term" value="F:poly(A)-specific ribonuclease activity"/>
    <property type="evidence" value="ECO:0007669"/>
    <property type="project" value="UniProtKB-UniRule"/>
</dbReference>
<dbReference type="CDD" id="cd06143">
    <property type="entry name" value="PAN2_exo"/>
    <property type="match status" value="1"/>
</dbReference>
<keyword evidence="6 9" id="KW-0479">Metal-binding</keyword>
<dbReference type="InterPro" id="IPR028881">
    <property type="entry name" value="PAN2_UCH_dom"/>
</dbReference>
<dbReference type="GeneID" id="30208600"/>
<reference evidence="14" key="4">
    <citation type="submission" date="2024-02" db="EMBL/GenBank/DDBJ databases">
        <title>Comparative genomics of Cryptococcus and Kwoniella reveals pathogenesis evolution and contrasting modes of karyotype evolution via chromosome fusion or intercentromeric recombination.</title>
        <authorList>
            <person name="Coelho M.A."/>
            <person name="David-Palma M."/>
            <person name="Shea T."/>
            <person name="Bowers K."/>
            <person name="McGinley-Smith S."/>
            <person name="Mohammad A.W."/>
            <person name="Gnirke A."/>
            <person name="Yurkov A.M."/>
            <person name="Nowrousian M."/>
            <person name="Sun S."/>
            <person name="Cuomo C.A."/>
            <person name="Heitman J."/>
        </authorList>
    </citation>
    <scope>NUCLEOTIDE SEQUENCE</scope>
    <source>
        <strain evidence="14">CBS 10118</strain>
    </source>
</reference>
<dbReference type="AlphaFoldDB" id="A0A1B9G654"/>
<dbReference type="Pfam" id="PF13423">
    <property type="entry name" value="UCH_1"/>
    <property type="match status" value="1"/>
</dbReference>
<feature type="region of interest" description="Disordered" evidence="11">
    <location>
        <begin position="440"/>
        <end position="519"/>
    </location>
</feature>
<dbReference type="EC" id="3.1.13.4" evidence="9"/>
<feature type="binding site" evidence="9">
    <location>
        <position position="1056"/>
    </location>
    <ligand>
        <name>a divalent metal cation</name>
        <dbReference type="ChEBI" id="CHEBI:60240"/>
        <note>catalytic</note>
    </ligand>
</feature>
<dbReference type="GO" id="GO:0003676">
    <property type="term" value="F:nucleic acid binding"/>
    <property type="evidence" value="ECO:0007669"/>
    <property type="project" value="InterPro"/>
</dbReference>
<dbReference type="InterPro" id="IPR012337">
    <property type="entry name" value="RNaseH-like_sf"/>
</dbReference>
<dbReference type="OrthoDB" id="16516at2759"/>
<dbReference type="VEuPathDB" id="FungiDB:I302_04201"/>
<dbReference type="KEGG" id="kbi:30208600"/>
<keyword evidence="8 9" id="KW-0269">Exonuclease</keyword>
<dbReference type="InterPro" id="IPR001680">
    <property type="entry name" value="WD40_rpt"/>
</dbReference>
<accession>A0A1B9G654</accession>
<feature type="binding site" evidence="9">
    <location>
        <position position="1109"/>
    </location>
    <ligand>
        <name>a divalent metal cation</name>
        <dbReference type="ChEBI" id="CHEBI:60240"/>
        <note>catalytic</note>
    </ligand>
</feature>
<dbReference type="InterPro" id="IPR038765">
    <property type="entry name" value="Papain-like_cys_pep_sf"/>
</dbReference>
<dbReference type="InterPro" id="IPR013520">
    <property type="entry name" value="Ribonucl_H"/>
</dbReference>
<evidence type="ECO:0000259" key="12">
    <source>
        <dbReference type="PROSITE" id="PS50235"/>
    </source>
</evidence>
<keyword evidence="15" id="KW-1185">Reference proteome</keyword>
<dbReference type="Gene3D" id="3.30.420.10">
    <property type="entry name" value="Ribonuclease H-like superfamily/Ribonuclease H"/>
    <property type="match status" value="1"/>
</dbReference>
<dbReference type="PANTHER" id="PTHR15728">
    <property type="entry name" value="DEADENYLATION COMPLEX CATALYTIC SUBUNIT PAN2"/>
    <property type="match status" value="1"/>
</dbReference>
<comment type="catalytic activity">
    <reaction evidence="9">
        <text>Exonucleolytic cleavage of poly(A) to 5'-AMP.</text>
        <dbReference type="EC" id="3.1.13.4"/>
    </reaction>
</comment>
<feature type="compositionally biased region" description="Acidic residues" evidence="11">
    <location>
        <begin position="500"/>
        <end position="516"/>
    </location>
</feature>
<dbReference type="GO" id="GO:0006397">
    <property type="term" value="P:mRNA processing"/>
    <property type="evidence" value="ECO:0007669"/>
    <property type="project" value="UniProtKB-KW"/>
</dbReference>
<comment type="similarity">
    <text evidence="9">Belongs to the peptidase C19 family. PAN2 subfamily.</text>
</comment>
<dbReference type="EMBL" id="KI894020">
    <property type="protein sequence ID" value="OCF26515.1"/>
    <property type="molecule type" value="Genomic_DNA"/>
</dbReference>
<dbReference type="Proteomes" id="UP000092730">
    <property type="component" value="Chromosome 1"/>
</dbReference>
<dbReference type="GO" id="GO:0000289">
    <property type="term" value="P:nuclear-transcribed mRNA poly(A) tail shortening"/>
    <property type="evidence" value="ECO:0007669"/>
    <property type="project" value="UniProtKB-UniRule"/>
</dbReference>
<gene>
    <name evidence="9" type="primary">PAN2</name>
    <name evidence="13" type="ORF">I302_04201</name>
    <name evidence="14" type="ORF">I302_100828</name>
</gene>
<dbReference type="GO" id="GO:0046872">
    <property type="term" value="F:metal ion binding"/>
    <property type="evidence" value="ECO:0007669"/>
    <property type="project" value="UniProtKB-KW"/>
</dbReference>
<evidence type="ECO:0000313" key="14">
    <source>
        <dbReference type="EMBL" id="WVW78865.1"/>
    </source>
</evidence>
<proteinExistence type="inferred from homology"/>
<protein>
    <recommendedName>
        <fullName evidence="9">PAN2-PAN3 deadenylation complex catalytic subunit PAN2</fullName>
        <ecNumber evidence="9">3.1.13.4</ecNumber>
    </recommendedName>
    <alternativeName>
        <fullName evidence="9">PAB1P-dependent poly(A)-specific ribonuclease</fullName>
    </alternativeName>
    <alternativeName>
        <fullName evidence="9">Poly(A)-nuclease deadenylation complex subunit 2</fullName>
        <shortName evidence="9">PAN deadenylation complex subunit 2</shortName>
    </alternativeName>
</protein>
<dbReference type="InterPro" id="IPR036397">
    <property type="entry name" value="RNaseH_sf"/>
</dbReference>
<dbReference type="Gene3D" id="3.90.70.10">
    <property type="entry name" value="Cysteine proteinases"/>
    <property type="match status" value="1"/>
</dbReference>
<evidence type="ECO:0000256" key="9">
    <source>
        <dbReference type="HAMAP-Rule" id="MF_03182"/>
    </source>
</evidence>
<evidence type="ECO:0000256" key="3">
    <source>
        <dbReference type="ARBA" id="ARBA00022574"/>
    </source>
</evidence>
<evidence type="ECO:0000256" key="6">
    <source>
        <dbReference type="ARBA" id="ARBA00022723"/>
    </source>
</evidence>